<comment type="subcellular location">
    <subcellularLocation>
        <location evidence="1">Nucleus</location>
    </subcellularLocation>
</comment>
<feature type="domain" description="Ribosomal eL28/Mak16" evidence="6">
    <location>
        <begin position="2"/>
        <end position="87"/>
    </location>
</feature>
<dbReference type="GO" id="GO:0030687">
    <property type="term" value="C:preribosome, large subunit precursor"/>
    <property type="evidence" value="ECO:0007669"/>
    <property type="project" value="TreeGrafter"/>
</dbReference>
<dbReference type="GO" id="GO:0000460">
    <property type="term" value="P:maturation of 5.8S rRNA"/>
    <property type="evidence" value="ECO:0007669"/>
    <property type="project" value="TreeGrafter"/>
</dbReference>
<organism evidence="7 8">
    <name type="scientific">Tetrapyrgos nigripes</name>
    <dbReference type="NCBI Taxonomy" id="182062"/>
    <lineage>
        <taxon>Eukaryota</taxon>
        <taxon>Fungi</taxon>
        <taxon>Dikarya</taxon>
        <taxon>Basidiomycota</taxon>
        <taxon>Agaricomycotina</taxon>
        <taxon>Agaricomycetes</taxon>
        <taxon>Agaricomycetidae</taxon>
        <taxon>Agaricales</taxon>
        <taxon>Marasmiineae</taxon>
        <taxon>Marasmiaceae</taxon>
        <taxon>Tetrapyrgos</taxon>
    </lineage>
</organism>
<evidence type="ECO:0000256" key="3">
    <source>
        <dbReference type="ARBA" id="ARBA00023242"/>
    </source>
</evidence>
<feature type="region of interest" description="Disordered" evidence="5">
    <location>
        <begin position="169"/>
        <end position="285"/>
    </location>
</feature>
<keyword evidence="3 4" id="KW-0539">Nucleus</keyword>
<evidence type="ECO:0000313" key="7">
    <source>
        <dbReference type="EMBL" id="KAF5358996.1"/>
    </source>
</evidence>
<dbReference type="OrthoDB" id="10251342at2759"/>
<dbReference type="Pfam" id="PF01778">
    <property type="entry name" value="Ribosomal_L28e"/>
    <property type="match status" value="1"/>
</dbReference>
<sequence length="300" mass="34557">MNMQRSGRKKANELSNPEHIDVNFAAGVLYLYVKTIERAHSPAHMWEKIKLSNNYTKALEQIDAELIHWPNFTIHKCKQRITKITQYLIKMRRLQLRQQPKLVGVKKKLDRREAVRERKALSAAHLERSIEKELIERLKSKAYGDAPLNVNESVWQAVLDREKNADKVKDLGDAELDMVDDETDEEDEEELEEEMDDEWGDREFVSDISGDEDDGLSDLEDVGDDFGEEGPEDEDDEEGEEPSDAEQNGQSKTSLGKRKAPATQSKPPKKRPEKKSKRGPRVEVEYEQELETVPLSISDW</sequence>
<dbReference type="InterPro" id="IPR029004">
    <property type="entry name" value="Ribosomal_eL28/Mak16"/>
</dbReference>
<dbReference type="GO" id="GO:0005730">
    <property type="term" value="C:nucleolus"/>
    <property type="evidence" value="ECO:0007669"/>
    <property type="project" value="UniProtKB-UniRule"/>
</dbReference>
<dbReference type="Proteomes" id="UP000559256">
    <property type="component" value="Unassembled WGS sequence"/>
</dbReference>
<dbReference type="Pfam" id="PF04874">
    <property type="entry name" value="Mak16"/>
    <property type="match status" value="1"/>
</dbReference>
<keyword evidence="8" id="KW-1185">Reference proteome</keyword>
<name>A0A8H5G6B4_9AGAR</name>
<evidence type="ECO:0000256" key="1">
    <source>
        <dbReference type="ARBA" id="ARBA00004123"/>
    </source>
</evidence>
<dbReference type="PANTHER" id="PTHR23405">
    <property type="entry name" value="MAINTENANCE OF KILLER 16 MAK16 PROTEIN-RELATED"/>
    <property type="match status" value="1"/>
</dbReference>
<evidence type="ECO:0000256" key="5">
    <source>
        <dbReference type="SAM" id="MobiDB-lite"/>
    </source>
</evidence>
<evidence type="ECO:0000256" key="2">
    <source>
        <dbReference type="ARBA" id="ARBA00005514"/>
    </source>
</evidence>
<dbReference type="PIRSF" id="PIRSF003352">
    <property type="entry name" value="MAK16"/>
    <property type="match status" value="1"/>
</dbReference>
<dbReference type="EMBL" id="JAACJM010000047">
    <property type="protein sequence ID" value="KAF5358996.1"/>
    <property type="molecule type" value="Genomic_DNA"/>
</dbReference>
<proteinExistence type="inferred from homology"/>
<dbReference type="InterPro" id="IPR006958">
    <property type="entry name" value="Mak16"/>
</dbReference>
<accession>A0A8H5G6B4</accession>
<evidence type="ECO:0000313" key="8">
    <source>
        <dbReference type="Proteomes" id="UP000559256"/>
    </source>
</evidence>
<dbReference type="GO" id="GO:0000470">
    <property type="term" value="P:maturation of LSU-rRNA"/>
    <property type="evidence" value="ECO:0007669"/>
    <property type="project" value="TreeGrafter"/>
</dbReference>
<comment type="similarity">
    <text evidence="2 4">Belongs to the MAK16 family.</text>
</comment>
<gene>
    <name evidence="7" type="ORF">D9758_004813</name>
</gene>
<evidence type="ECO:0000256" key="4">
    <source>
        <dbReference type="PIRNR" id="PIRNR003352"/>
    </source>
</evidence>
<feature type="compositionally biased region" description="Basic residues" evidence="5">
    <location>
        <begin position="267"/>
        <end position="279"/>
    </location>
</feature>
<reference evidence="7 8" key="1">
    <citation type="journal article" date="2020" name="ISME J.">
        <title>Uncovering the hidden diversity of litter-decomposition mechanisms in mushroom-forming fungi.</title>
        <authorList>
            <person name="Floudas D."/>
            <person name="Bentzer J."/>
            <person name="Ahren D."/>
            <person name="Johansson T."/>
            <person name="Persson P."/>
            <person name="Tunlid A."/>
        </authorList>
    </citation>
    <scope>NUCLEOTIDE SEQUENCE [LARGE SCALE GENOMIC DNA]</scope>
    <source>
        <strain evidence="7 8">CBS 291.85</strain>
    </source>
</reference>
<feature type="compositionally biased region" description="Acidic residues" evidence="5">
    <location>
        <begin position="173"/>
        <end position="200"/>
    </location>
</feature>
<dbReference type="AlphaFoldDB" id="A0A8H5G6B4"/>
<dbReference type="Gene3D" id="3.30.390.110">
    <property type="match status" value="1"/>
</dbReference>
<feature type="compositionally biased region" description="Acidic residues" evidence="5">
    <location>
        <begin position="209"/>
        <end position="244"/>
    </location>
</feature>
<comment type="caution">
    <text evidence="7">The sequence shown here is derived from an EMBL/GenBank/DDBJ whole genome shotgun (WGS) entry which is preliminary data.</text>
</comment>
<protein>
    <recommendedName>
        <fullName evidence="4">Protein MAK16</fullName>
    </recommendedName>
</protein>
<evidence type="ECO:0000259" key="6">
    <source>
        <dbReference type="Pfam" id="PF01778"/>
    </source>
</evidence>
<dbReference type="PANTHER" id="PTHR23405:SF4">
    <property type="entry name" value="PROTEIN MAK16 HOMOLOG"/>
    <property type="match status" value="1"/>
</dbReference>